<dbReference type="Gene3D" id="3.40.605.10">
    <property type="entry name" value="Aldehyde Dehydrogenase, Chain A, domain 1"/>
    <property type="match status" value="1"/>
</dbReference>
<dbReference type="PANTHER" id="PTHR42804">
    <property type="entry name" value="ALDEHYDE DEHYDROGENASE"/>
    <property type="match status" value="1"/>
</dbReference>
<dbReference type="SUPFAM" id="SSF53720">
    <property type="entry name" value="ALDH-like"/>
    <property type="match status" value="1"/>
</dbReference>
<protein>
    <submittedName>
        <fullName evidence="6">Probable aldehyde dehydrogenase</fullName>
        <ecNumber evidence="6">1.2.1.-</ecNumber>
    </submittedName>
</protein>
<evidence type="ECO:0000256" key="1">
    <source>
        <dbReference type="ARBA" id="ARBA00009986"/>
    </source>
</evidence>
<feature type="active site" evidence="3">
    <location>
        <position position="254"/>
    </location>
</feature>
<evidence type="ECO:0000259" key="5">
    <source>
        <dbReference type="Pfam" id="PF00171"/>
    </source>
</evidence>
<dbReference type="Gene3D" id="3.40.309.10">
    <property type="entry name" value="Aldehyde Dehydrogenase, Chain A, domain 2"/>
    <property type="match status" value="1"/>
</dbReference>
<sequence>MWCFYDKLFIGGEWVRPASQETIRVVSASTEEVIGSVPKGVAADADAAVAAARRAFDDPTGWSTWPPERRADALVRLAEYIDKYSASTAIRVSSQNGMPVSIGKLTEGVMPATLLRYYAGLIRDTPVEEHRPSLVSGTTAVRREPLGVVAAIVPWNFPQSLTFFKLAPALAAGCTVIIKPSSETVLDAFLLADAVEEAGLPPGVVNVVPGDGRTVGTHLVQHAGVDKVAFTGSTDAGRTIAEQCGRLLKPVTLELGGKSAGIILDDVDLHRSMRSMFSSTLLNNGQTCFISTRILAPESRYDEVVDAFTAMAARLRVGDALDPRTQIGPVATARQRHSIEAHIAQGKTEGARITTGGQRPQDLDRGWFIEPTIFADVDNQATIAQEEIFGPVLTIIRYRDEDDAVRIANDSVYGLGGTVWTADPEHGLAVARRVHAGAIGVNGFTLDHGAPFGGVKSSGLGRELGPEGLYPYQQIKSVYLPA</sequence>
<dbReference type="EC" id="1.2.1.-" evidence="6"/>
<dbReference type="RefSeq" id="WP_020906184.1">
    <property type="nucleotide sequence ID" value="NC_012490.1"/>
</dbReference>
<evidence type="ECO:0000256" key="2">
    <source>
        <dbReference type="ARBA" id="ARBA00023002"/>
    </source>
</evidence>
<dbReference type="EMBL" id="AP008957">
    <property type="protein sequence ID" value="BAH31496.1"/>
    <property type="molecule type" value="Genomic_DNA"/>
</dbReference>
<dbReference type="Proteomes" id="UP000002204">
    <property type="component" value="Chromosome"/>
</dbReference>
<dbReference type="PANTHER" id="PTHR42804:SF1">
    <property type="entry name" value="ALDEHYDE DEHYDROGENASE-RELATED"/>
    <property type="match status" value="1"/>
</dbReference>
<name>C0ZQ18_RHOE4</name>
<reference evidence="7" key="1">
    <citation type="submission" date="2005-03" db="EMBL/GenBank/DDBJ databases">
        <title>Comparison of the complete genome sequences of Rhodococcus erythropolis PR4 and Rhodococcus opacus B4.</title>
        <authorList>
            <person name="Takarada H."/>
            <person name="Sekine M."/>
            <person name="Hosoyama A."/>
            <person name="Yamada R."/>
            <person name="Fujisawa T."/>
            <person name="Omata S."/>
            <person name="Shimizu A."/>
            <person name="Tsukatani N."/>
            <person name="Tanikawa S."/>
            <person name="Fujita N."/>
            <person name="Harayama S."/>
        </authorList>
    </citation>
    <scope>NUCLEOTIDE SEQUENCE [LARGE SCALE GENOMIC DNA]</scope>
    <source>
        <strain evidence="7">PR4 / NBRC 100887</strain>
    </source>
</reference>
<dbReference type="FunFam" id="3.40.309.10:FF:000012">
    <property type="entry name" value="Betaine aldehyde dehydrogenase"/>
    <property type="match status" value="1"/>
</dbReference>
<evidence type="ECO:0000313" key="6">
    <source>
        <dbReference type="EMBL" id="BAH31496.1"/>
    </source>
</evidence>
<dbReference type="KEGG" id="rer:RER_07880"/>
<dbReference type="CDD" id="cd07139">
    <property type="entry name" value="ALDH_AldA-Rv0768"/>
    <property type="match status" value="1"/>
</dbReference>
<evidence type="ECO:0000256" key="4">
    <source>
        <dbReference type="RuleBase" id="RU003345"/>
    </source>
</evidence>
<dbReference type="PATRIC" id="fig|234621.6.peg.1239"/>
<dbReference type="InterPro" id="IPR016163">
    <property type="entry name" value="Ald_DH_C"/>
</dbReference>
<dbReference type="eggNOG" id="COG1012">
    <property type="taxonomic scope" value="Bacteria"/>
</dbReference>
<dbReference type="AlphaFoldDB" id="C0ZQ18"/>
<accession>C0ZQ18</accession>
<reference evidence="6 7" key="2">
    <citation type="journal article" date="2006" name="Environ. Microbiol.">
        <title>Sequence analysis of three plasmids harboured in Rhodococcus erythropolis strain PR4.</title>
        <authorList>
            <person name="Sekine M."/>
            <person name="Tanikawa S."/>
            <person name="Omata S."/>
            <person name="Saito M."/>
            <person name="Fujisawa T."/>
            <person name="Tsukatani N."/>
            <person name="Tajima T."/>
            <person name="Sekigawa T."/>
            <person name="Kosugi H."/>
            <person name="Matsuo Y."/>
            <person name="Nishiko R."/>
            <person name="Imamura K."/>
            <person name="Ito M."/>
            <person name="Narita H."/>
            <person name="Tago S."/>
            <person name="Fujita N."/>
            <person name="Harayama S."/>
        </authorList>
    </citation>
    <scope>NUCLEOTIDE SEQUENCE [LARGE SCALE GENOMIC DNA]</scope>
    <source>
        <strain evidence="7">PR4 / NBRC 100887</strain>
    </source>
</reference>
<feature type="domain" description="Aldehyde dehydrogenase" evidence="5">
    <location>
        <begin position="14"/>
        <end position="478"/>
    </location>
</feature>
<keyword evidence="2 4" id="KW-0560">Oxidoreductase</keyword>
<dbReference type="FunFam" id="3.40.605.10:FF:000007">
    <property type="entry name" value="NAD/NADP-dependent betaine aldehyde dehydrogenase"/>
    <property type="match status" value="1"/>
</dbReference>
<evidence type="ECO:0000313" key="7">
    <source>
        <dbReference type="Proteomes" id="UP000002204"/>
    </source>
</evidence>
<comment type="similarity">
    <text evidence="1 4">Belongs to the aldehyde dehydrogenase family.</text>
</comment>
<dbReference type="InterPro" id="IPR015590">
    <property type="entry name" value="Aldehyde_DH_dom"/>
</dbReference>
<evidence type="ECO:0000256" key="3">
    <source>
        <dbReference type="PROSITE-ProRule" id="PRU10007"/>
    </source>
</evidence>
<dbReference type="GO" id="GO:0016620">
    <property type="term" value="F:oxidoreductase activity, acting on the aldehyde or oxo group of donors, NAD or NADP as acceptor"/>
    <property type="evidence" value="ECO:0007669"/>
    <property type="project" value="InterPro"/>
</dbReference>
<organism evidence="6 7">
    <name type="scientific">Rhodococcus erythropolis (strain PR4 / NBRC 100887)</name>
    <dbReference type="NCBI Taxonomy" id="234621"/>
    <lineage>
        <taxon>Bacteria</taxon>
        <taxon>Bacillati</taxon>
        <taxon>Actinomycetota</taxon>
        <taxon>Actinomycetes</taxon>
        <taxon>Mycobacteriales</taxon>
        <taxon>Nocardiaceae</taxon>
        <taxon>Rhodococcus</taxon>
        <taxon>Rhodococcus erythropolis group</taxon>
    </lineage>
</organism>
<dbReference type="PROSITE" id="PS00687">
    <property type="entry name" value="ALDEHYDE_DEHYDR_GLU"/>
    <property type="match status" value="1"/>
</dbReference>
<dbReference type="InterPro" id="IPR029510">
    <property type="entry name" value="Ald_DH_CS_GLU"/>
</dbReference>
<dbReference type="InterPro" id="IPR016161">
    <property type="entry name" value="Ald_DH/histidinol_DH"/>
</dbReference>
<dbReference type="Pfam" id="PF00171">
    <property type="entry name" value="Aldedh"/>
    <property type="match status" value="1"/>
</dbReference>
<gene>
    <name evidence="6" type="ordered locus">RER_07880</name>
</gene>
<dbReference type="HOGENOM" id="CLU_005391_0_2_11"/>
<dbReference type="InterPro" id="IPR016162">
    <property type="entry name" value="Ald_DH_N"/>
</dbReference>
<proteinExistence type="inferred from homology"/>